<comment type="caution">
    <text evidence="2">The sequence shown here is derived from an EMBL/GenBank/DDBJ whole genome shotgun (WGS) entry which is preliminary data.</text>
</comment>
<evidence type="ECO:0000313" key="3">
    <source>
        <dbReference type="Proteomes" id="UP001576776"/>
    </source>
</evidence>
<reference evidence="2 3" key="1">
    <citation type="submission" date="2024-09" db="EMBL/GenBank/DDBJ databases">
        <title>Floridaenema gen nov. (Aerosakkonemataceae, Aerosakkonematales ord. nov., Cyanobacteria) from benthic tropical and subtropical fresh waters, with the description of four new species.</title>
        <authorList>
            <person name="Moretto J.A."/>
            <person name="Berthold D.E."/>
            <person name="Lefler F.W."/>
            <person name="Huang I.-S."/>
            <person name="Laughinghouse H. IV."/>
        </authorList>
    </citation>
    <scope>NUCLEOTIDE SEQUENCE [LARGE SCALE GENOMIC DNA]</scope>
    <source>
        <strain evidence="2 3">BLCC-F154</strain>
    </source>
</reference>
<accession>A0ABV4YAJ8</accession>
<dbReference type="Proteomes" id="UP001576776">
    <property type="component" value="Unassembled WGS sequence"/>
</dbReference>
<keyword evidence="1" id="KW-0812">Transmembrane</keyword>
<organism evidence="2 3">
    <name type="scientific">Floridaenema fluviatile BLCC-F154</name>
    <dbReference type="NCBI Taxonomy" id="3153640"/>
    <lineage>
        <taxon>Bacteria</taxon>
        <taxon>Bacillati</taxon>
        <taxon>Cyanobacteriota</taxon>
        <taxon>Cyanophyceae</taxon>
        <taxon>Oscillatoriophycideae</taxon>
        <taxon>Aerosakkonematales</taxon>
        <taxon>Aerosakkonemataceae</taxon>
        <taxon>Floridanema</taxon>
        <taxon>Floridanema fluviatile</taxon>
    </lineage>
</organism>
<keyword evidence="1" id="KW-1133">Transmembrane helix</keyword>
<dbReference type="EMBL" id="JBHFNS010000036">
    <property type="protein sequence ID" value="MFB2935264.1"/>
    <property type="molecule type" value="Genomic_DNA"/>
</dbReference>
<feature type="transmembrane region" description="Helical" evidence="1">
    <location>
        <begin position="112"/>
        <end position="134"/>
    </location>
</feature>
<sequence length="137" mass="15496">MPSPKAQKIDLNSDYPCPCGRRGRLMPIVLTEAFGCNKCQQIFVVEENGHAIEQLSTTYPYKRSWHWTGTKWSKAYPRIRDSYLPVALLIIVVVFVVGVILAQSGLPDKPPIVIGFIMGAVVALMLIVLMYWLAYRR</sequence>
<feature type="transmembrane region" description="Helical" evidence="1">
    <location>
        <begin position="83"/>
        <end position="106"/>
    </location>
</feature>
<dbReference type="RefSeq" id="WP_413256781.1">
    <property type="nucleotide sequence ID" value="NZ_JBHFNS010000036.1"/>
</dbReference>
<proteinExistence type="predicted"/>
<keyword evidence="1" id="KW-0472">Membrane</keyword>
<protein>
    <submittedName>
        <fullName evidence="2">Uncharacterized protein</fullName>
    </submittedName>
</protein>
<name>A0ABV4YAJ8_9CYAN</name>
<gene>
    <name evidence="2" type="ORF">ACE1B6_08285</name>
</gene>
<evidence type="ECO:0000256" key="1">
    <source>
        <dbReference type="SAM" id="Phobius"/>
    </source>
</evidence>
<evidence type="ECO:0000313" key="2">
    <source>
        <dbReference type="EMBL" id="MFB2935264.1"/>
    </source>
</evidence>
<keyword evidence="3" id="KW-1185">Reference proteome</keyword>